<sequence>MANIMYIHIQESQLYLASIMALYSRKIVGWHTDKQMMKKRIFKYMACFSQFHAFNISPRFLYPTTFR</sequence>
<reference evidence="1 2" key="1">
    <citation type="submission" date="2013-08" db="EMBL/GenBank/DDBJ databases">
        <authorList>
            <person name="Weinstock G."/>
            <person name="Sodergren E."/>
            <person name="Wylie T."/>
            <person name="Fulton L."/>
            <person name="Fulton R."/>
            <person name="Fronick C."/>
            <person name="O'Laughlin M."/>
            <person name="Godfrey J."/>
            <person name="Miner T."/>
            <person name="Herter B."/>
            <person name="Appelbaum E."/>
            <person name="Cordes M."/>
            <person name="Lek S."/>
            <person name="Wollam A."/>
            <person name="Pepin K.H."/>
            <person name="Palsikar V.B."/>
            <person name="Mitreva M."/>
            <person name="Wilson R.K."/>
        </authorList>
    </citation>
    <scope>NUCLEOTIDE SEQUENCE [LARGE SCALE GENOMIC DNA]</scope>
    <source>
        <strain evidence="1 2">ATCC 12856</strain>
    </source>
</reference>
<organism evidence="1 2">
    <name type="scientific">Aneurinibacillus aneurinilyticus ATCC 12856</name>
    <dbReference type="NCBI Taxonomy" id="649747"/>
    <lineage>
        <taxon>Bacteria</taxon>
        <taxon>Bacillati</taxon>
        <taxon>Bacillota</taxon>
        <taxon>Bacilli</taxon>
        <taxon>Bacillales</taxon>
        <taxon>Paenibacillaceae</taxon>
        <taxon>Aneurinibacillus group</taxon>
        <taxon>Aneurinibacillus</taxon>
    </lineage>
</organism>
<name>U1Y668_ANEAE</name>
<gene>
    <name evidence="1" type="ORF">HMPREF0083_04267</name>
</gene>
<comment type="caution">
    <text evidence="1">The sequence shown here is derived from an EMBL/GenBank/DDBJ whole genome shotgun (WGS) entry which is preliminary data.</text>
</comment>
<evidence type="ECO:0000313" key="2">
    <source>
        <dbReference type="Proteomes" id="UP000016511"/>
    </source>
</evidence>
<accession>U1Y668</accession>
<dbReference type="EMBL" id="AWSJ01000257">
    <property type="protein sequence ID" value="ERI07652.1"/>
    <property type="molecule type" value="Genomic_DNA"/>
</dbReference>
<proteinExistence type="predicted"/>
<dbReference type="Proteomes" id="UP000016511">
    <property type="component" value="Unassembled WGS sequence"/>
</dbReference>
<dbReference type="AlphaFoldDB" id="U1Y668"/>
<keyword evidence="2" id="KW-1185">Reference proteome</keyword>
<protein>
    <submittedName>
        <fullName evidence="1">Uncharacterized protein</fullName>
    </submittedName>
</protein>
<dbReference type="HOGENOM" id="CLU_2803078_0_0_9"/>
<evidence type="ECO:0000313" key="1">
    <source>
        <dbReference type="EMBL" id="ERI07652.1"/>
    </source>
</evidence>